<evidence type="ECO:0000256" key="1">
    <source>
        <dbReference type="ARBA" id="ARBA00022729"/>
    </source>
</evidence>
<gene>
    <name evidence="2" type="ORF">RE6C_04429</name>
</gene>
<evidence type="ECO:0000313" key="3">
    <source>
        <dbReference type="Proteomes" id="UP000011529"/>
    </source>
</evidence>
<dbReference type="EMBL" id="ANMO01000208">
    <property type="protein sequence ID" value="EMB14861.1"/>
    <property type="molecule type" value="Genomic_DNA"/>
</dbReference>
<dbReference type="InterPro" id="IPR028994">
    <property type="entry name" value="Integrin_alpha_N"/>
</dbReference>
<evidence type="ECO:0000313" key="2">
    <source>
        <dbReference type="EMBL" id="EMB14861.1"/>
    </source>
</evidence>
<accession>M2A4U4</accession>
<dbReference type="Pfam" id="PF01839">
    <property type="entry name" value="FG-GAP"/>
    <property type="match status" value="1"/>
</dbReference>
<reference evidence="2" key="2">
    <citation type="journal article" date="2013" name="Mar. Genomics">
        <title>Expression of sulfatases in Rhodopirellula baltica and the diversity of sulfatases in the genus Rhodopirellula.</title>
        <authorList>
            <person name="Wegner C.E."/>
            <person name="Richter-Heitmann T."/>
            <person name="Klindworth A."/>
            <person name="Klockow C."/>
            <person name="Richter M."/>
            <person name="Achstetter T."/>
            <person name="Glockner F.O."/>
            <person name="Harder J."/>
        </authorList>
    </citation>
    <scope>NUCLEOTIDE SEQUENCE [LARGE SCALE GENOMIC DNA]</scope>
    <source>
        <strain evidence="2">6C</strain>
    </source>
</reference>
<protein>
    <submittedName>
        <fullName evidence="2">Putative secreted protein</fullName>
    </submittedName>
</protein>
<organism evidence="2 3">
    <name type="scientific">Rhodopirellula europaea 6C</name>
    <dbReference type="NCBI Taxonomy" id="1263867"/>
    <lineage>
        <taxon>Bacteria</taxon>
        <taxon>Pseudomonadati</taxon>
        <taxon>Planctomycetota</taxon>
        <taxon>Planctomycetia</taxon>
        <taxon>Pirellulales</taxon>
        <taxon>Pirellulaceae</taxon>
        <taxon>Rhodopirellula</taxon>
    </lineage>
</organism>
<keyword evidence="1" id="KW-0732">Signal</keyword>
<sequence length="338" mass="35511">MKQASVYMHLTTHPMHSQRGFSLIQLSVIVLAAGLVAAAVIPSKEGGDTPRRYMQTYERAKAIDQKFKNMMRSQGRRPCPASGEYYPGNARFGFENGSRGDCADSGATDGILTPFDDTNVVAGTVPVHTLGLSTEHYFDGWGRPFTYVVDKRATSSSSCVQTTGGGDVRWYDSDGGTLVGRTMYGLISHGPDGHGAFQPGGSTRADRIDTGSTDAGELNNAGASGAADFDPPTFVNEWVKTGPNFSGEGYDDFAWYNAGQKNKCCIGNACAKAIAALVPPPPPTPTAAVLNGITGGDFSGRAISSGDFNGDGVDDVLIGAYRADPNGGDSGETYIIYG</sequence>
<dbReference type="AlphaFoldDB" id="M2A4U4"/>
<dbReference type="SUPFAM" id="SSF69318">
    <property type="entry name" value="Integrin alpha N-terminal domain"/>
    <property type="match status" value="1"/>
</dbReference>
<comment type="caution">
    <text evidence="2">The sequence shown here is derived from an EMBL/GenBank/DDBJ whole genome shotgun (WGS) entry which is preliminary data.</text>
</comment>
<dbReference type="InterPro" id="IPR013517">
    <property type="entry name" value="FG-GAP"/>
</dbReference>
<proteinExistence type="predicted"/>
<reference evidence="2" key="1">
    <citation type="submission" date="2012-11" db="EMBL/GenBank/DDBJ databases">
        <title>Permanent draft genomes of Rhodopirellula europaea strain SH398 and 6C.</title>
        <authorList>
            <person name="Richter M."/>
            <person name="Richter-Heitmann T."/>
            <person name="Frank C."/>
            <person name="Harder J."/>
            <person name="Glockner F.O."/>
        </authorList>
    </citation>
    <scope>NUCLEOTIDE SEQUENCE</scope>
    <source>
        <strain evidence="2">6C</strain>
    </source>
</reference>
<dbReference type="Proteomes" id="UP000011529">
    <property type="component" value="Unassembled WGS sequence"/>
</dbReference>
<name>M2A4U4_9BACT</name>
<feature type="non-terminal residue" evidence="2">
    <location>
        <position position="338"/>
    </location>
</feature>
<dbReference type="Gene3D" id="2.130.10.130">
    <property type="entry name" value="Integrin alpha, N-terminal"/>
    <property type="match status" value="1"/>
</dbReference>
<keyword evidence="3" id="KW-1185">Reference proteome</keyword>